<dbReference type="GO" id="GO:0005739">
    <property type="term" value="C:mitochondrion"/>
    <property type="evidence" value="ECO:0007669"/>
    <property type="project" value="TreeGrafter"/>
</dbReference>
<evidence type="ECO:0000256" key="6">
    <source>
        <dbReference type="ARBA" id="ARBA00023004"/>
    </source>
</evidence>
<evidence type="ECO:0000259" key="8">
    <source>
        <dbReference type="Pfam" id="PF02668"/>
    </source>
</evidence>
<feature type="domain" description="TauD/TfdA-like" evidence="8">
    <location>
        <begin position="205"/>
        <end position="452"/>
    </location>
</feature>
<keyword evidence="6" id="KW-0408">Iron</keyword>
<dbReference type="GO" id="GO:0045329">
    <property type="term" value="P:carnitine biosynthetic process"/>
    <property type="evidence" value="ECO:0007669"/>
    <property type="project" value="TreeGrafter"/>
</dbReference>
<accession>A0A238FEN6</accession>
<evidence type="ECO:0000256" key="5">
    <source>
        <dbReference type="ARBA" id="ARBA00023002"/>
    </source>
</evidence>
<dbReference type="InterPro" id="IPR003819">
    <property type="entry name" value="TauD/TfdA-like"/>
</dbReference>
<evidence type="ECO:0000256" key="2">
    <source>
        <dbReference type="ARBA" id="ARBA00008654"/>
    </source>
</evidence>
<dbReference type="EMBL" id="FMSP01000008">
    <property type="protein sequence ID" value="SCV72282.1"/>
    <property type="molecule type" value="Genomic_DNA"/>
</dbReference>
<comment type="cofactor">
    <cofactor evidence="1">
        <name>Fe(2+)</name>
        <dbReference type="ChEBI" id="CHEBI:29033"/>
    </cofactor>
</comment>
<keyword evidence="10" id="KW-1185">Reference proteome</keyword>
<keyword evidence="5" id="KW-0560">Oxidoreductase</keyword>
<dbReference type="Pfam" id="PF02668">
    <property type="entry name" value="TauD"/>
    <property type="match status" value="1"/>
</dbReference>
<evidence type="ECO:0000313" key="10">
    <source>
        <dbReference type="Proteomes" id="UP000198372"/>
    </source>
</evidence>
<dbReference type="GO" id="GO:0051213">
    <property type="term" value="F:dioxygenase activity"/>
    <property type="evidence" value="ECO:0007669"/>
    <property type="project" value="UniProtKB-KW"/>
</dbReference>
<evidence type="ECO:0000256" key="1">
    <source>
        <dbReference type="ARBA" id="ARBA00001954"/>
    </source>
</evidence>
<protein>
    <submittedName>
        <fullName evidence="9">BQ2448_4976 protein</fullName>
    </submittedName>
</protein>
<name>A0A238FEN6_9BASI</name>
<dbReference type="STRING" id="269621.A0A238FEN6"/>
<dbReference type="Gene3D" id="3.60.130.10">
    <property type="entry name" value="Clavaminate synthase-like"/>
    <property type="match status" value="1"/>
</dbReference>
<keyword evidence="3" id="KW-0479">Metal-binding</keyword>
<feature type="region of interest" description="Disordered" evidence="7">
    <location>
        <begin position="1"/>
        <end position="90"/>
    </location>
</feature>
<feature type="compositionally biased region" description="Low complexity" evidence="7">
    <location>
        <begin position="72"/>
        <end position="83"/>
    </location>
</feature>
<dbReference type="AlphaFoldDB" id="A0A238FEN6"/>
<reference evidence="10" key="1">
    <citation type="submission" date="2016-09" db="EMBL/GenBank/DDBJ databases">
        <authorList>
            <person name="Jeantristanb JTB J.-T."/>
            <person name="Ricardo R."/>
        </authorList>
    </citation>
    <scope>NUCLEOTIDE SEQUENCE [LARGE SCALE GENOMIC DNA]</scope>
</reference>
<dbReference type="GO" id="GO:0046872">
    <property type="term" value="F:metal ion binding"/>
    <property type="evidence" value="ECO:0007669"/>
    <property type="project" value="UniProtKB-KW"/>
</dbReference>
<dbReference type="PANTHER" id="PTHR10696">
    <property type="entry name" value="GAMMA-BUTYROBETAINE HYDROXYLASE-RELATED"/>
    <property type="match status" value="1"/>
</dbReference>
<comment type="similarity">
    <text evidence="2">Belongs to the gamma-BBH/TMLD family.</text>
</comment>
<sequence length="493" mass="55147">MFARTNGPTWLPLARRRIRHGSSSAKRPASVLSSPSAASMPPPPPQSPESEAALRPQPFIPKPLSRSYQVASLSPSSRSPHQSTTIALQRGSTAKLELELPNLFLRDASVHPSHVHPASQQKLFRTSDVPLDAHVVGYGVHEIAGEDHLVMEWSRPVHGVDPKSAKLSVTPLSLLVKVFEGKSKKDVVPKAKTWDRQALVSRLKTIEYADFVRSDQTLFDVVDAMLKDGLVFLKNVPTREKQGQETELRQLVTRIASVRRTWYGDLFDVKAEQGSKNIAYTNLDLGLHMDLTHFAHPPRWQFLHSLLNGGVTGGSSYFVDSYAVALSIRSIGPSAFDVLGRELVRFEYKNGDYHTRYDRPVIELSPESTPLDPIITAINYSPPFQGPLPLPSTPDAADRLAKLHQALQLFAQQCDDPAFRYDTQLQPGDCALFDNRRVLHARTAFEFERDAQVMETIDEQERGRWLKGAYADGDEVLSRWRVLNAKKGRNELN</sequence>
<evidence type="ECO:0000313" key="9">
    <source>
        <dbReference type="EMBL" id="SCV72282.1"/>
    </source>
</evidence>
<evidence type="ECO:0000256" key="7">
    <source>
        <dbReference type="SAM" id="MobiDB-lite"/>
    </source>
</evidence>
<feature type="compositionally biased region" description="Low complexity" evidence="7">
    <location>
        <begin position="28"/>
        <end position="39"/>
    </location>
</feature>
<dbReference type="InterPro" id="IPR042098">
    <property type="entry name" value="TauD-like_sf"/>
</dbReference>
<proteinExistence type="inferred from homology"/>
<dbReference type="PANTHER" id="PTHR10696:SF25">
    <property type="entry name" value="OXIDOREDUCTASE AIM17-RELATED"/>
    <property type="match status" value="1"/>
</dbReference>
<dbReference type="InterPro" id="IPR050411">
    <property type="entry name" value="AlphaKG_dependent_hydroxylases"/>
</dbReference>
<gene>
    <name evidence="9" type="ORF">BQ2448_4976</name>
</gene>
<dbReference type="SUPFAM" id="SSF51197">
    <property type="entry name" value="Clavaminate synthase-like"/>
    <property type="match status" value="1"/>
</dbReference>
<keyword evidence="4" id="KW-0223">Dioxygenase</keyword>
<evidence type="ECO:0000256" key="4">
    <source>
        <dbReference type="ARBA" id="ARBA00022964"/>
    </source>
</evidence>
<evidence type="ECO:0000256" key="3">
    <source>
        <dbReference type="ARBA" id="ARBA00022723"/>
    </source>
</evidence>
<organism evidence="9 10">
    <name type="scientific">Microbotryum intermedium</name>
    <dbReference type="NCBI Taxonomy" id="269621"/>
    <lineage>
        <taxon>Eukaryota</taxon>
        <taxon>Fungi</taxon>
        <taxon>Dikarya</taxon>
        <taxon>Basidiomycota</taxon>
        <taxon>Pucciniomycotina</taxon>
        <taxon>Microbotryomycetes</taxon>
        <taxon>Microbotryales</taxon>
        <taxon>Microbotryaceae</taxon>
        <taxon>Microbotryum</taxon>
    </lineage>
</organism>
<dbReference type="Proteomes" id="UP000198372">
    <property type="component" value="Unassembled WGS sequence"/>
</dbReference>
<dbReference type="OrthoDB" id="406634at2759"/>